<dbReference type="AlphaFoldDB" id="A0AAW1QFH2"/>
<comment type="caution">
    <text evidence="1">The sequence shown here is derived from an EMBL/GenBank/DDBJ whole genome shotgun (WGS) entry which is preliminary data.</text>
</comment>
<sequence>MTGPALGKPGVHLSASRALVEQYLGSATPSLNDIVSAEGALKRGAQLTAARASRQAVNEERAASVIQRSFRLHRQDLQLRKRSFSKLGHEALELISRYLQLGPDGLLKEDFGSRARLVLHFDINKTIIMTDMAQDASTDHMINVLLSECAWGRLEAGPRWEPVGRLATDRPANDPQLMSYRSYLDSFLLPFVQGQGAEADAQNTQIKNRRQHLKRQFTELGQPGEMFRGVFTRLKAALAQPEGCCSCRLFASGERRILPSFFKLLMHLHDLDREFSIIFRSFGSDIADVVEEMNMFCTGQHPCYPQVRMDGSQSRTDLRMSIPESTGAFFRSTSKPDGSILCLGAPTEVMKARQLHAASLQAQPAPAQVMHDFKAMYEALMTRAKLGNRALALRDYYQFWKSRNERSRAGKLLLLDRSDPDIIQIFFDDNIGYGSAHIVDVRDVSTGAPIAFQDVNGKHLMKCEPLNAILDVHYFVRAVHECVLAVRRDQHQPLVSHRRHQPDGTLVSAAKQPGALARRLQPSVSFSSRRGRELWDIVNQRLVMMIRIRNMLQQDG</sequence>
<organism evidence="1 2">
    <name type="scientific">[Myrmecia] bisecta</name>
    <dbReference type="NCBI Taxonomy" id="41462"/>
    <lineage>
        <taxon>Eukaryota</taxon>
        <taxon>Viridiplantae</taxon>
        <taxon>Chlorophyta</taxon>
        <taxon>core chlorophytes</taxon>
        <taxon>Trebouxiophyceae</taxon>
        <taxon>Trebouxiales</taxon>
        <taxon>Trebouxiaceae</taxon>
        <taxon>Myrmecia</taxon>
    </lineage>
</organism>
<gene>
    <name evidence="1" type="ORF">WJX72_007430</name>
</gene>
<reference evidence="1 2" key="1">
    <citation type="journal article" date="2024" name="Nat. Commun.">
        <title>Phylogenomics reveals the evolutionary origins of lichenization in chlorophyte algae.</title>
        <authorList>
            <person name="Puginier C."/>
            <person name="Libourel C."/>
            <person name="Otte J."/>
            <person name="Skaloud P."/>
            <person name="Haon M."/>
            <person name="Grisel S."/>
            <person name="Petersen M."/>
            <person name="Berrin J.G."/>
            <person name="Delaux P.M."/>
            <person name="Dal Grande F."/>
            <person name="Keller J."/>
        </authorList>
    </citation>
    <scope>NUCLEOTIDE SEQUENCE [LARGE SCALE GENOMIC DNA]</scope>
    <source>
        <strain evidence="1 2">SAG 2043</strain>
    </source>
</reference>
<evidence type="ECO:0000313" key="1">
    <source>
        <dbReference type="EMBL" id="KAK9820201.1"/>
    </source>
</evidence>
<evidence type="ECO:0000313" key="2">
    <source>
        <dbReference type="Proteomes" id="UP001489004"/>
    </source>
</evidence>
<keyword evidence="2" id="KW-1185">Reference proteome</keyword>
<dbReference type="PANTHER" id="PTHR36960">
    <property type="entry name" value="SI:DKEY-32E6.3"/>
    <property type="match status" value="1"/>
</dbReference>
<name>A0AAW1QFH2_9CHLO</name>
<dbReference type="EMBL" id="JALJOR010000003">
    <property type="protein sequence ID" value="KAK9820201.1"/>
    <property type="molecule type" value="Genomic_DNA"/>
</dbReference>
<dbReference type="Proteomes" id="UP001489004">
    <property type="component" value="Unassembled WGS sequence"/>
</dbReference>
<proteinExistence type="predicted"/>
<dbReference type="PANTHER" id="PTHR36960:SF1">
    <property type="entry name" value="SI:DKEY-32E6.3"/>
    <property type="match status" value="1"/>
</dbReference>
<protein>
    <submittedName>
        <fullName evidence="1">Uncharacterized protein</fullName>
    </submittedName>
</protein>
<accession>A0AAW1QFH2</accession>